<reference evidence="10 11" key="1">
    <citation type="submission" date="2017-08" db="EMBL/GenBank/DDBJ databases">
        <title>Complete Genome Sequence of Streptomyces formicae KY5, the formicamycin producer.</title>
        <authorList>
            <person name="Holmes N.A."/>
            <person name="Devine R."/>
            <person name="Qin Z."/>
            <person name="Seipke R.F."/>
            <person name="Wilkinson B."/>
            <person name="Hutchings M.I."/>
        </authorList>
    </citation>
    <scope>NUCLEOTIDE SEQUENCE [LARGE SCALE GENOMIC DNA]</scope>
    <source>
        <strain evidence="10 11">KY5</strain>
    </source>
</reference>
<dbReference type="Gene3D" id="3.40.50.300">
    <property type="entry name" value="P-loop containing nucleotide triphosphate hydrolases"/>
    <property type="match status" value="1"/>
</dbReference>
<evidence type="ECO:0000256" key="6">
    <source>
        <dbReference type="ARBA" id="ARBA00023136"/>
    </source>
</evidence>
<keyword evidence="4 10" id="KW-0067">ATP-binding</keyword>
<evidence type="ECO:0000256" key="7">
    <source>
        <dbReference type="SAM" id="Phobius"/>
    </source>
</evidence>
<gene>
    <name evidence="10" type="ORF">KY5_0272</name>
</gene>
<keyword evidence="2 7" id="KW-0812">Transmembrane</keyword>
<keyword evidence="11" id="KW-1185">Reference proteome</keyword>
<evidence type="ECO:0000259" key="8">
    <source>
        <dbReference type="PROSITE" id="PS50893"/>
    </source>
</evidence>
<evidence type="ECO:0000256" key="5">
    <source>
        <dbReference type="ARBA" id="ARBA00022989"/>
    </source>
</evidence>
<accession>A0A291Q0M3</accession>
<dbReference type="KEGG" id="sfk:KY5_0272"/>
<protein>
    <submittedName>
        <fullName evidence="10">Lipid A export ATP-binding/permease protein MsbA</fullName>
    </submittedName>
</protein>
<keyword evidence="3" id="KW-0547">Nucleotide-binding</keyword>
<dbReference type="PANTHER" id="PTHR43394">
    <property type="entry name" value="ATP-DEPENDENT PERMEASE MDL1, MITOCHONDRIAL"/>
    <property type="match status" value="1"/>
</dbReference>
<feature type="domain" description="ABC transmembrane type-1" evidence="9">
    <location>
        <begin position="41"/>
        <end position="317"/>
    </location>
</feature>
<evidence type="ECO:0000313" key="10">
    <source>
        <dbReference type="EMBL" id="ATL25290.1"/>
    </source>
</evidence>
<dbReference type="SMART" id="SM00382">
    <property type="entry name" value="AAA"/>
    <property type="match status" value="1"/>
</dbReference>
<feature type="transmembrane region" description="Helical" evidence="7">
    <location>
        <begin position="261"/>
        <end position="285"/>
    </location>
</feature>
<feature type="domain" description="ABC transporter" evidence="8">
    <location>
        <begin position="362"/>
        <end position="607"/>
    </location>
</feature>
<sequence length="613" mass="64633">MREPREPAGVPERPGRALLDRARAAALLIATAFRADARRALLVLVLAPVVGGCGVVSGLAIRAATDAALRHDTGAALTAAALLVAAVVTTYSAGAFVSVLRIHLQQHVGLLLDRRLMELTGGIPGLSHHEHPDYLDRMELLRTHRGELGGAFGALVENLRALFGLGTTLGLLGTVHPALLVLPLFALPTVFAAHRGSVLVGRAEGASAEQERLRRTLLELSCSPAAAREIRVYGLADELTRRHDTLQDAVLRGRNRAEARAAVWSGGGWLVFAVGYLGGVLLSLVAVARGEGTPGDVVLTLVLGAQLLGSVSGLVALGSWLQHALRAAGHFLWLSDHAALPENSPNRPGTDPAPPPTPGSELVLDHVSFTYPGTRRPVLEDVCLRVPAGTVIALVGENGAGKTTLVKLLCRLYEPTSGTISYGGQDIATLDVNAWRAGLTACFQDFQRFELTLRTAVGLGDLPRADAEDAVTGALARGGGAELPGQLPHGLDTQLGPAFPDGVDLSAGQWQKTAMSRTTMRERPALLVLDEPAASLDAASEHELFARYTDAARASRTPPVTVLVSHRFATVRAADLIVVLDGRGVHEVGSHPELMARDGLYAELYRLGTRGNC</sequence>
<evidence type="ECO:0000313" key="11">
    <source>
        <dbReference type="Proteomes" id="UP000221011"/>
    </source>
</evidence>
<dbReference type="PANTHER" id="PTHR43394:SF1">
    <property type="entry name" value="ATP-BINDING CASSETTE SUB-FAMILY B MEMBER 10, MITOCHONDRIAL"/>
    <property type="match status" value="1"/>
</dbReference>
<dbReference type="PROSITE" id="PS50929">
    <property type="entry name" value="ABC_TM1F"/>
    <property type="match status" value="1"/>
</dbReference>
<keyword evidence="5 7" id="KW-1133">Transmembrane helix</keyword>
<dbReference type="Gene3D" id="1.20.1560.10">
    <property type="entry name" value="ABC transporter type 1, transmembrane domain"/>
    <property type="match status" value="1"/>
</dbReference>
<organism evidence="10 11">
    <name type="scientific">Streptomyces formicae</name>
    <dbReference type="NCBI Taxonomy" id="1616117"/>
    <lineage>
        <taxon>Bacteria</taxon>
        <taxon>Bacillati</taxon>
        <taxon>Actinomycetota</taxon>
        <taxon>Actinomycetes</taxon>
        <taxon>Kitasatosporales</taxon>
        <taxon>Streptomycetaceae</taxon>
        <taxon>Streptomyces</taxon>
    </lineage>
</organism>
<dbReference type="SUPFAM" id="SSF90123">
    <property type="entry name" value="ABC transporter transmembrane region"/>
    <property type="match status" value="1"/>
</dbReference>
<proteinExistence type="predicted"/>
<evidence type="ECO:0000259" key="9">
    <source>
        <dbReference type="PROSITE" id="PS50929"/>
    </source>
</evidence>
<evidence type="ECO:0000256" key="4">
    <source>
        <dbReference type="ARBA" id="ARBA00022840"/>
    </source>
</evidence>
<dbReference type="SUPFAM" id="SSF52540">
    <property type="entry name" value="P-loop containing nucleoside triphosphate hydrolases"/>
    <property type="match status" value="1"/>
</dbReference>
<dbReference type="InterPro" id="IPR039421">
    <property type="entry name" value="Type_1_exporter"/>
</dbReference>
<name>A0A291Q0M3_9ACTN</name>
<dbReference type="InterPro" id="IPR003439">
    <property type="entry name" value="ABC_transporter-like_ATP-bd"/>
</dbReference>
<dbReference type="PROSITE" id="PS50893">
    <property type="entry name" value="ABC_TRANSPORTER_2"/>
    <property type="match status" value="1"/>
</dbReference>
<dbReference type="RefSeq" id="WP_098240423.1">
    <property type="nucleotide sequence ID" value="NZ_CP022685.1"/>
</dbReference>
<dbReference type="GO" id="GO:0015421">
    <property type="term" value="F:ABC-type oligopeptide transporter activity"/>
    <property type="evidence" value="ECO:0007669"/>
    <property type="project" value="TreeGrafter"/>
</dbReference>
<dbReference type="InterPro" id="IPR036640">
    <property type="entry name" value="ABC1_TM_sf"/>
</dbReference>
<dbReference type="GO" id="GO:0005524">
    <property type="term" value="F:ATP binding"/>
    <property type="evidence" value="ECO:0007669"/>
    <property type="project" value="UniProtKB-KW"/>
</dbReference>
<feature type="transmembrane region" description="Helical" evidence="7">
    <location>
        <begin position="41"/>
        <end position="64"/>
    </location>
</feature>
<evidence type="ECO:0000256" key="1">
    <source>
        <dbReference type="ARBA" id="ARBA00004651"/>
    </source>
</evidence>
<dbReference type="GO" id="GO:0016887">
    <property type="term" value="F:ATP hydrolysis activity"/>
    <property type="evidence" value="ECO:0007669"/>
    <property type="project" value="InterPro"/>
</dbReference>
<dbReference type="GO" id="GO:0005886">
    <property type="term" value="C:plasma membrane"/>
    <property type="evidence" value="ECO:0007669"/>
    <property type="project" value="UniProtKB-SubCell"/>
</dbReference>
<feature type="transmembrane region" description="Helical" evidence="7">
    <location>
        <begin position="76"/>
        <end position="100"/>
    </location>
</feature>
<dbReference type="Proteomes" id="UP000221011">
    <property type="component" value="Chromosome"/>
</dbReference>
<dbReference type="AlphaFoldDB" id="A0A291Q0M3"/>
<dbReference type="EMBL" id="CP022685">
    <property type="protein sequence ID" value="ATL25290.1"/>
    <property type="molecule type" value="Genomic_DNA"/>
</dbReference>
<keyword evidence="6 7" id="KW-0472">Membrane</keyword>
<dbReference type="InterPro" id="IPR027417">
    <property type="entry name" value="P-loop_NTPase"/>
</dbReference>
<dbReference type="Pfam" id="PF00005">
    <property type="entry name" value="ABC_tran"/>
    <property type="match status" value="1"/>
</dbReference>
<dbReference type="InterPro" id="IPR003593">
    <property type="entry name" value="AAA+_ATPase"/>
</dbReference>
<feature type="transmembrane region" description="Helical" evidence="7">
    <location>
        <begin position="297"/>
        <end position="321"/>
    </location>
</feature>
<evidence type="ECO:0000256" key="2">
    <source>
        <dbReference type="ARBA" id="ARBA00022692"/>
    </source>
</evidence>
<dbReference type="InterPro" id="IPR011527">
    <property type="entry name" value="ABC1_TM_dom"/>
</dbReference>
<comment type="subcellular location">
    <subcellularLocation>
        <location evidence="1">Cell membrane</location>
        <topology evidence="1">Multi-pass membrane protein</topology>
    </subcellularLocation>
</comment>
<evidence type="ECO:0000256" key="3">
    <source>
        <dbReference type="ARBA" id="ARBA00022741"/>
    </source>
</evidence>